<dbReference type="Gene3D" id="1.10.150.240">
    <property type="entry name" value="Putative phosphatase, domain 2"/>
    <property type="match status" value="1"/>
</dbReference>
<comment type="caution">
    <text evidence="1">The sequence shown here is derived from an EMBL/GenBank/DDBJ whole genome shotgun (WGS) entry which is preliminary data.</text>
</comment>
<keyword evidence="2" id="KW-1185">Reference proteome</keyword>
<dbReference type="PANTHER" id="PTHR43434">
    <property type="entry name" value="PHOSPHOGLYCOLATE PHOSPHATASE"/>
    <property type="match status" value="1"/>
</dbReference>
<dbReference type="SFLD" id="SFLDG01129">
    <property type="entry name" value="C1.5:_HAD__Beta-PGM__Phosphata"/>
    <property type="match status" value="1"/>
</dbReference>
<name>A0ABT0M9L9_9BACL</name>
<protein>
    <submittedName>
        <fullName evidence="1">HAD hydrolase-like protein</fullName>
    </submittedName>
</protein>
<reference evidence="1 2" key="1">
    <citation type="submission" date="2022-05" db="EMBL/GenBank/DDBJ databases">
        <title>Sporolactobacillus sp nov CPB3-1, isolated from tree bark (Mangifera indica L.).</title>
        <authorList>
            <person name="Phuengjayaem S."/>
            <person name="Tanasupawat S."/>
        </authorList>
    </citation>
    <scope>NUCLEOTIDE SEQUENCE [LARGE SCALE GENOMIC DNA]</scope>
    <source>
        <strain evidence="1 2">CPB3-1</strain>
    </source>
</reference>
<dbReference type="Pfam" id="PF13419">
    <property type="entry name" value="HAD_2"/>
    <property type="match status" value="1"/>
</dbReference>
<dbReference type="PRINTS" id="PR00413">
    <property type="entry name" value="HADHALOGNASE"/>
</dbReference>
<dbReference type="InterPro" id="IPR023214">
    <property type="entry name" value="HAD_sf"/>
</dbReference>
<gene>
    <name evidence="1" type="ORF">M3N64_06360</name>
</gene>
<dbReference type="Gene3D" id="3.40.50.1000">
    <property type="entry name" value="HAD superfamily/HAD-like"/>
    <property type="match status" value="1"/>
</dbReference>
<organism evidence="1 2">
    <name type="scientific">Sporolactobacillus mangiferae</name>
    <dbReference type="NCBI Taxonomy" id="2940498"/>
    <lineage>
        <taxon>Bacteria</taxon>
        <taxon>Bacillati</taxon>
        <taxon>Bacillota</taxon>
        <taxon>Bacilli</taxon>
        <taxon>Bacillales</taxon>
        <taxon>Sporolactobacillaceae</taxon>
        <taxon>Sporolactobacillus</taxon>
    </lineage>
</organism>
<dbReference type="PANTHER" id="PTHR43434:SF13">
    <property type="entry name" value="PHOSPHOGLYCOLATE PHOSPHATASE"/>
    <property type="match status" value="1"/>
</dbReference>
<proteinExistence type="predicted"/>
<dbReference type="InterPro" id="IPR036412">
    <property type="entry name" value="HAD-like_sf"/>
</dbReference>
<evidence type="ECO:0000313" key="1">
    <source>
        <dbReference type="EMBL" id="MCL1631571.1"/>
    </source>
</evidence>
<dbReference type="RefSeq" id="WP_249099790.1">
    <property type="nucleotide sequence ID" value="NZ_JAMAST010000004.1"/>
</dbReference>
<dbReference type="InterPro" id="IPR041492">
    <property type="entry name" value="HAD_2"/>
</dbReference>
<dbReference type="EMBL" id="JAMAST010000004">
    <property type="protein sequence ID" value="MCL1631571.1"/>
    <property type="molecule type" value="Genomic_DNA"/>
</dbReference>
<dbReference type="InterPro" id="IPR050155">
    <property type="entry name" value="HAD-like_hydrolase_sf"/>
</dbReference>
<dbReference type="InterPro" id="IPR006439">
    <property type="entry name" value="HAD-SF_hydro_IA"/>
</dbReference>
<dbReference type="Proteomes" id="UP001203004">
    <property type="component" value="Unassembled WGS sequence"/>
</dbReference>
<dbReference type="InterPro" id="IPR023198">
    <property type="entry name" value="PGP-like_dom2"/>
</dbReference>
<accession>A0ABT0M9L9</accession>
<sequence>MLKAILFDFDGTLADSKAAFLSSYNVLAERHHYKKLTDADFERFKGYSMKKRSNVLGIPFHKIPFLIGEFARLHQRSMASVPLMEGVREMLNALNASGYTLAILSSNDEKNIHAFLEHHHLDCFSEIMCSRQLFAKDRLIRKYLRQHRLIGSEAIYIGDEERDILASRKSGVQSVWAAWGFDGIENVRRAHPDFIAYEPAHVLRIVRLL</sequence>
<dbReference type="SUPFAM" id="SSF56784">
    <property type="entry name" value="HAD-like"/>
    <property type="match status" value="1"/>
</dbReference>
<evidence type="ECO:0000313" key="2">
    <source>
        <dbReference type="Proteomes" id="UP001203004"/>
    </source>
</evidence>
<dbReference type="SFLD" id="SFLDS00003">
    <property type="entry name" value="Haloacid_Dehalogenase"/>
    <property type="match status" value="1"/>
</dbReference>